<evidence type="ECO:0000256" key="11">
    <source>
        <dbReference type="ARBA" id="ARBA00047986"/>
    </source>
</evidence>
<keyword evidence="6" id="KW-0677">Repeat</keyword>
<dbReference type="PIRSF" id="PIRSF033096">
    <property type="entry name" value="PPPtase_5"/>
    <property type="match status" value="1"/>
</dbReference>
<feature type="repeat" description="TPR" evidence="15">
    <location>
        <begin position="39"/>
        <end position="72"/>
    </location>
</feature>
<comment type="catalytic activity">
    <reaction evidence="11">
        <text>O-phospho-L-seryl-[protein] + H2O = L-seryl-[protein] + phosphate</text>
        <dbReference type="Rhea" id="RHEA:20629"/>
        <dbReference type="Rhea" id="RHEA-COMP:9863"/>
        <dbReference type="Rhea" id="RHEA-COMP:11604"/>
        <dbReference type="ChEBI" id="CHEBI:15377"/>
        <dbReference type="ChEBI" id="CHEBI:29999"/>
        <dbReference type="ChEBI" id="CHEBI:43474"/>
        <dbReference type="ChEBI" id="CHEBI:83421"/>
        <dbReference type="EC" id="3.1.3.16"/>
    </reaction>
    <physiologicalReaction direction="left-to-right" evidence="11">
        <dbReference type="Rhea" id="RHEA:20630"/>
    </physiologicalReaction>
</comment>
<dbReference type="CDD" id="cd07417">
    <property type="entry name" value="MPP_PP5_C"/>
    <property type="match status" value="1"/>
</dbReference>
<dbReference type="InterPro" id="IPR004843">
    <property type="entry name" value="Calcineurin-like_PHP"/>
</dbReference>
<dbReference type="InterPro" id="IPR011990">
    <property type="entry name" value="TPR-like_helical_dom_sf"/>
</dbReference>
<dbReference type="SUPFAM" id="SSF48452">
    <property type="entry name" value="TPR-like"/>
    <property type="match status" value="1"/>
</dbReference>
<dbReference type="Gene3D" id="3.60.21.10">
    <property type="match status" value="1"/>
</dbReference>
<comment type="similarity">
    <text evidence="4">Belongs to the PPP phosphatase family. PP-5 (PP-T) subfamily.</text>
</comment>
<dbReference type="PANTHER" id="PTHR45668">
    <property type="entry name" value="SERINE/THREONINE-PROTEIN PHOSPHATASE 5-RELATED"/>
    <property type="match status" value="1"/>
</dbReference>
<comment type="subcellular location">
    <subcellularLocation>
        <location evidence="3">Nucleus</location>
    </subcellularLocation>
</comment>
<keyword evidence="10" id="KW-0539">Nucleus</keyword>
<evidence type="ECO:0000256" key="14">
    <source>
        <dbReference type="PIRSR" id="PIRSR033096-1"/>
    </source>
</evidence>
<dbReference type="GO" id="GO:0005634">
    <property type="term" value="C:nucleus"/>
    <property type="evidence" value="ECO:0007669"/>
    <property type="project" value="UniProtKB-SubCell"/>
</dbReference>
<dbReference type="EC" id="3.1.3.16" evidence="16"/>
<comment type="cofactor">
    <cofactor evidence="1">
        <name>Mn(2+)</name>
        <dbReference type="ChEBI" id="CHEBI:29035"/>
    </cofactor>
</comment>
<evidence type="ECO:0000256" key="12">
    <source>
        <dbReference type="ARBA" id="ARBA00048832"/>
    </source>
</evidence>
<proteinExistence type="inferred from homology"/>
<dbReference type="PROSITE" id="PS00125">
    <property type="entry name" value="SER_THR_PHOSPHATASE"/>
    <property type="match status" value="1"/>
</dbReference>
<dbReference type="PROSITE" id="PS50005">
    <property type="entry name" value="TPR"/>
    <property type="match status" value="3"/>
</dbReference>
<dbReference type="EMBL" id="JPKY01000133">
    <property type="protein sequence ID" value="KFH41341.1"/>
    <property type="molecule type" value="Genomic_DNA"/>
</dbReference>
<evidence type="ECO:0000256" key="10">
    <source>
        <dbReference type="ARBA" id="ARBA00023242"/>
    </source>
</evidence>
<keyword evidence="9" id="KW-0464">Manganese</keyword>
<evidence type="ECO:0000256" key="6">
    <source>
        <dbReference type="ARBA" id="ARBA00022737"/>
    </source>
</evidence>
<keyword evidence="8 15" id="KW-0802">TPR repeat</keyword>
<dbReference type="Pfam" id="PF08321">
    <property type="entry name" value="PPP5"/>
    <property type="match status" value="1"/>
</dbReference>
<comment type="function">
    <text evidence="13">Protein phosphatase that specifically binds to and dephosphorylates the molecular chaperone Hsp90. Dephosphorylation positively regulates the Hsp90 chaperone machinery.</text>
</comment>
<evidence type="ECO:0000256" key="4">
    <source>
        <dbReference type="ARBA" id="ARBA00008786"/>
    </source>
</evidence>
<feature type="domain" description="Serine/threonine specific protein phosphatases" evidence="17">
    <location>
        <begin position="275"/>
        <end position="280"/>
    </location>
</feature>
<evidence type="ECO:0000256" key="2">
    <source>
        <dbReference type="ARBA" id="ARBA00001946"/>
    </source>
</evidence>
<dbReference type="Proteomes" id="UP000029964">
    <property type="component" value="Unassembled WGS sequence"/>
</dbReference>
<keyword evidence="19" id="KW-1185">Reference proteome</keyword>
<dbReference type="SUPFAM" id="SSF56300">
    <property type="entry name" value="Metallo-dependent phosphatases"/>
    <property type="match status" value="1"/>
</dbReference>
<protein>
    <recommendedName>
        <fullName evidence="16">Serine/threonine-protein phosphatase</fullName>
        <ecNumber evidence="16">3.1.3.16</ecNumber>
    </recommendedName>
</protein>
<evidence type="ECO:0000256" key="1">
    <source>
        <dbReference type="ARBA" id="ARBA00001936"/>
    </source>
</evidence>
<evidence type="ECO:0000259" key="17">
    <source>
        <dbReference type="PROSITE" id="PS00125"/>
    </source>
</evidence>
<organism evidence="18 19">
    <name type="scientific">Hapsidospora chrysogenum (strain ATCC 11550 / CBS 779.69 / DSM 880 / IAM 14645 / JCM 23072 / IMI 49137)</name>
    <name type="common">Acremonium chrysogenum</name>
    <dbReference type="NCBI Taxonomy" id="857340"/>
    <lineage>
        <taxon>Eukaryota</taxon>
        <taxon>Fungi</taxon>
        <taxon>Dikarya</taxon>
        <taxon>Ascomycota</taxon>
        <taxon>Pezizomycotina</taxon>
        <taxon>Sordariomycetes</taxon>
        <taxon>Hypocreomycetidae</taxon>
        <taxon>Hypocreales</taxon>
        <taxon>Bionectriaceae</taxon>
        <taxon>Hapsidospora</taxon>
    </lineage>
</organism>
<dbReference type="OrthoDB" id="445564at2759"/>
<evidence type="ECO:0000256" key="8">
    <source>
        <dbReference type="ARBA" id="ARBA00022803"/>
    </source>
</evidence>
<accession>A0A086SW59</accession>
<dbReference type="GO" id="GO:0004722">
    <property type="term" value="F:protein serine/threonine phosphatase activity"/>
    <property type="evidence" value="ECO:0007669"/>
    <property type="project" value="UniProtKB-EC"/>
</dbReference>
<evidence type="ECO:0000256" key="3">
    <source>
        <dbReference type="ARBA" id="ARBA00004123"/>
    </source>
</evidence>
<dbReference type="Gene3D" id="1.25.40.10">
    <property type="entry name" value="Tetratricopeptide repeat domain"/>
    <property type="match status" value="1"/>
</dbReference>
<dbReference type="InterPro" id="IPR051134">
    <property type="entry name" value="PPP_phosphatase"/>
</dbReference>
<dbReference type="GO" id="GO:0046872">
    <property type="term" value="F:metal ion binding"/>
    <property type="evidence" value="ECO:0007669"/>
    <property type="project" value="UniProtKB-KW"/>
</dbReference>
<dbReference type="InterPro" id="IPR013235">
    <property type="entry name" value="PPP_dom"/>
</dbReference>
<evidence type="ECO:0000256" key="16">
    <source>
        <dbReference type="RuleBase" id="RU004273"/>
    </source>
</evidence>
<evidence type="ECO:0000256" key="15">
    <source>
        <dbReference type="PROSITE-ProRule" id="PRU00339"/>
    </source>
</evidence>
<dbReference type="Pfam" id="PF13414">
    <property type="entry name" value="TPR_11"/>
    <property type="match status" value="1"/>
</dbReference>
<dbReference type="InterPro" id="IPR029052">
    <property type="entry name" value="Metallo-depent_PP-like"/>
</dbReference>
<dbReference type="HOGENOM" id="CLU_004962_5_2_1"/>
<dbReference type="Pfam" id="PF00149">
    <property type="entry name" value="Metallophos"/>
    <property type="match status" value="1"/>
</dbReference>
<evidence type="ECO:0000313" key="19">
    <source>
        <dbReference type="Proteomes" id="UP000029964"/>
    </source>
</evidence>
<comment type="catalytic activity">
    <reaction evidence="12">
        <text>O-phospho-L-threonyl-[protein] + H2O = L-threonyl-[protein] + phosphate</text>
        <dbReference type="Rhea" id="RHEA:47004"/>
        <dbReference type="Rhea" id="RHEA-COMP:11060"/>
        <dbReference type="Rhea" id="RHEA-COMP:11605"/>
        <dbReference type="ChEBI" id="CHEBI:15377"/>
        <dbReference type="ChEBI" id="CHEBI:30013"/>
        <dbReference type="ChEBI" id="CHEBI:43474"/>
        <dbReference type="ChEBI" id="CHEBI:61977"/>
        <dbReference type="EC" id="3.1.3.16"/>
    </reaction>
    <physiologicalReaction direction="left-to-right" evidence="12">
        <dbReference type="Rhea" id="RHEA:47005"/>
    </physiologicalReaction>
</comment>
<evidence type="ECO:0000313" key="18">
    <source>
        <dbReference type="EMBL" id="KFH41341.1"/>
    </source>
</evidence>
<keyword evidence="7 16" id="KW-0378">Hydrolase</keyword>
<reference evidence="19" key="1">
    <citation type="journal article" date="2014" name="Genome Announc.">
        <title>Genome sequence and annotation of Acremonium chrysogenum, producer of the beta-lactam antibiotic cephalosporin C.</title>
        <authorList>
            <person name="Terfehr D."/>
            <person name="Dahlmann T.A."/>
            <person name="Specht T."/>
            <person name="Zadra I."/>
            <person name="Kuernsteiner H."/>
            <person name="Kueck U."/>
        </authorList>
    </citation>
    <scope>NUCLEOTIDE SEQUENCE [LARGE SCALE GENOMIC DNA]</scope>
    <source>
        <strain evidence="19">ATCC 11550 / CBS 779.69 / DSM 880 / IAM 14645 / JCM 23072 / IMI 49137</strain>
    </source>
</reference>
<feature type="repeat" description="TPR" evidence="15">
    <location>
        <begin position="73"/>
        <end position="106"/>
    </location>
</feature>
<dbReference type="SMART" id="SM00156">
    <property type="entry name" value="PP2Ac"/>
    <property type="match status" value="1"/>
</dbReference>
<dbReference type="InterPro" id="IPR041753">
    <property type="entry name" value="PP5_C"/>
</dbReference>
<dbReference type="InterPro" id="IPR006186">
    <property type="entry name" value="Ser/Thr-sp_prot-phosphatase"/>
</dbReference>
<keyword evidence="5" id="KW-0479">Metal-binding</keyword>
<dbReference type="SMART" id="SM00028">
    <property type="entry name" value="TPR"/>
    <property type="match status" value="3"/>
</dbReference>
<evidence type="ECO:0000256" key="7">
    <source>
        <dbReference type="ARBA" id="ARBA00022801"/>
    </source>
</evidence>
<comment type="cofactor">
    <cofactor evidence="2">
        <name>Mg(2+)</name>
        <dbReference type="ChEBI" id="CHEBI:18420"/>
    </cofactor>
</comment>
<dbReference type="FunFam" id="3.60.21.10:FF:000039">
    <property type="entry name" value="Serine/threonine-protein phosphatase"/>
    <property type="match status" value="1"/>
</dbReference>
<dbReference type="InterPro" id="IPR019734">
    <property type="entry name" value="TPR_rpt"/>
</dbReference>
<evidence type="ECO:0000256" key="5">
    <source>
        <dbReference type="ARBA" id="ARBA00022723"/>
    </source>
</evidence>
<feature type="active site" description="Proton donor/acceptor" evidence="14">
    <location>
        <position position="279"/>
    </location>
</feature>
<sequence length="475" mass="53913">MSKSAVDLKNEGNKSFSAGDYPAAIDLYTKAIELDDQQATFFTNRAQAYIKTEAYGYAIADATKAIELNPKLIKAYYRRGLARIAILRPKEAVDDFKECVKLDPGNKDAQLKLEECKKVVRQHAFFAAIEVGDEPSAAEGLDLDSMVVGDDYDGARLGKEMTEEFIEDMTERFKNGKKLHRKYVYQIILAVKQIVYDEATMVEVDIPSDVELTVCGDTHGQYFDLMELFRRNGNPSDKHWYLFNGDFVDRGSWSTEIALLLYAYKWLRPNAFFLNRGNHETDDMNKVYGFEGECKAKYNERTFKLFSESFSALPLATLVGRKYLVLHGGLFSDDNVTLDDIRKLNRHNQRQPGQAGLMMEMLWTDPQEEAGRGPSKRGVGMQFGPDITAKFCEKNGLEAVIRSHEVRMDGYEVQHNGKCITVFSAPRYCDSTENKGAYINIGPDYKLKFEQFDAVPHPDIRPMAYAQNSLMSSLM</sequence>
<dbReference type="Pfam" id="PF13181">
    <property type="entry name" value="TPR_8"/>
    <property type="match status" value="1"/>
</dbReference>
<dbReference type="PRINTS" id="PR00114">
    <property type="entry name" value="STPHPHTASE"/>
</dbReference>
<evidence type="ECO:0000256" key="13">
    <source>
        <dbReference type="ARBA" id="ARBA00059747"/>
    </source>
</evidence>
<gene>
    <name evidence="18" type="ORF">ACRE_079450</name>
</gene>
<comment type="caution">
    <text evidence="18">The sequence shown here is derived from an EMBL/GenBank/DDBJ whole genome shotgun (WGS) entry which is preliminary data.</text>
</comment>
<feature type="repeat" description="TPR" evidence="15">
    <location>
        <begin position="5"/>
        <end position="38"/>
    </location>
</feature>
<dbReference type="STRING" id="857340.A0A086SW59"/>
<name>A0A086SW59_HAPC1</name>
<dbReference type="AlphaFoldDB" id="A0A086SW59"/>
<dbReference type="PANTHER" id="PTHR45668:SF5">
    <property type="entry name" value="SERINE_THREONINE-PROTEIN PHOSPHATASE 5"/>
    <property type="match status" value="1"/>
</dbReference>
<evidence type="ECO:0000256" key="9">
    <source>
        <dbReference type="ARBA" id="ARBA00023211"/>
    </source>
</evidence>